<accession>A0ABT8SC84</accession>
<dbReference type="PANTHER" id="PTHR24321:SF8">
    <property type="entry name" value="ESTRADIOL 17-BETA-DEHYDROGENASE 8-RELATED"/>
    <property type="match status" value="1"/>
</dbReference>
<keyword evidence="4" id="KW-1185">Reference proteome</keyword>
<dbReference type="Pfam" id="PF13561">
    <property type="entry name" value="adh_short_C2"/>
    <property type="match status" value="1"/>
</dbReference>
<evidence type="ECO:0000256" key="2">
    <source>
        <dbReference type="ARBA" id="ARBA00023002"/>
    </source>
</evidence>
<evidence type="ECO:0000313" key="4">
    <source>
        <dbReference type="Proteomes" id="UP001169027"/>
    </source>
</evidence>
<dbReference type="PRINTS" id="PR00080">
    <property type="entry name" value="SDRFAMILY"/>
</dbReference>
<comment type="caution">
    <text evidence="3">The sequence shown here is derived from an EMBL/GenBank/DDBJ whole genome shotgun (WGS) entry which is preliminary data.</text>
</comment>
<protein>
    <submittedName>
        <fullName evidence="3">Glucose 1-dehydrogenase</fullName>
        <ecNumber evidence="3">1.1.1.47</ecNumber>
    </submittedName>
</protein>
<keyword evidence="2 3" id="KW-0560">Oxidoreductase</keyword>
<name>A0ABT8SC84_9BURK</name>
<comment type="similarity">
    <text evidence="1">Belongs to the short-chain dehydrogenases/reductases (SDR) family.</text>
</comment>
<dbReference type="InterPro" id="IPR020904">
    <property type="entry name" value="Sc_DH/Rdtase_CS"/>
</dbReference>
<dbReference type="PANTHER" id="PTHR24321">
    <property type="entry name" value="DEHYDROGENASES, SHORT CHAIN"/>
    <property type="match status" value="1"/>
</dbReference>
<gene>
    <name evidence="3" type="ORF">Q2T77_30025</name>
</gene>
<dbReference type="NCBIfam" id="NF005559">
    <property type="entry name" value="PRK07231.1"/>
    <property type="match status" value="1"/>
</dbReference>
<sequence length="248" mass="25959">MANKVVIITGAAQGIGRTYALAMARQGARICVSDIVPPDETLTAVLAEGAEAMGIRCDVTDQASVDAMVAAALGAFGRIDVLVNNAALFASLRMRSFMDLDLQEWDKVMTVNVRGTWQVTKAVVPSMRATGGGSIINIASATVFKGSPLLAHYVASKGAVVAMTRALAREVGDANIRINALAPGLVMSEGVQDHPGWLESSKSIVASRAIKRESQPEDMVGALLFLASDDSEFVTGQTLVVDGGSVMH</sequence>
<dbReference type="GO" id="GO:0047936">
    <property type="term" value="F:glucose 1-dehydrogenase [NAD(P)+] activity"/>
    <property type="evidence" value="ECO:0007669"/>
    <property type="project" value="UniProtKB-EC"/>
</dbReference>
<dbReference type="EC" id="1.1.1.47" evidence="3"/>
<organism evidence="3 4">
    <name type="scientific">Variovorax ginsengisoli</name>
    <dbReference type="NCBI Taxonomy" id="363844"/>
    <lineage>
        <taxon>Bacteria</taxon>
        <taxon>Pseudomonadati</taxon>
        <taxon>Pseudomonadota</taxon>
        <taxon>Betaproteobacteria</taxon>
        <taxon>Burkholderiales</taxon>
        <taxon>Comamonadaceae</taxon>
        <taxon>Variovorax</taxon>
    </lineage>
</organism>
<dbReference type="Proteomes" id="UP001169027">
    <property type="component" value="Unassembled WGS sequence"/>
</dbReference>
<proteinExistence type="inferred from homology"/>
<dbReference type="PRINTS" id="PR00081">
    <property type="entry name" value="GDHRDH"/>
</dbReference>
<dbReference type="RefSeq" id="WP_301814621.1">
    <property type="nucleotide sequence ID" value="NZ_JAUJZH010000029.1"/>
</dbReference>
<dbReference type="InterPro" id="IPR036291">
    <property type="entry name" value="NAD(P)-bd_dom_sf"/>
</dbReference>
<dbReference type="SUPFAM" id="SSF51735">
    <property type="entry name" value="NAD(P)-binding Rossmann-fold domains"/>
    <property type="match status" value="1"/>
</dbReference>
<evidence type="ECO:0000313" key="3">
    <source>
        <dbReference type="EMBL" id="MDO1536530.1"/>
    </source>
</evidence>
<evidence type="ECO:0000256" key="1">
    <source>
        <dbReference type="ARBA" id="ARBA00006484"/>
    </source>
</evidence>
<dbReference type="EMBL" id="JAUKVY010000029">
    <property type="protein sequence ID" value="MDO1536530.1"/>
    <property type="molecule type" value="Genomic_DNA"/>
</dbReference>
<dbReference type="InterPro" id="IPR002347">
    <property type="entry name" value="SDR_fam"/>
</dbReference>
<reference evidence="3" key="1">
    <citation type="submission" date="2023-06" db="EMBL/GenBank/DDBJ databases">
        <authorList>
            <person name="Jiang Y."/>
            <person name="Liu Q."/>
        </authorList>
    </citation>
    <scope>NUCLEOTIDE SEQUENCE</scope>
    <source>
        <strain evidence="3">CGMCC 1.12090</strain>
    </source>
</reference>
<dbReference type="PROSITE" id="PS00061">
    <property type="entry name" value="ADH_SHORT"/>
    <property type="match status" value="1"/>
</dbReference>
<dbReference type="Gene3D" id="3.40.50.720">
    <property type="entry name" value="NAD(P)-binding Rossmann-like Domain"/>
    <property type="match status" value="1"/>
</dbReference>
<dbReference type="CDD" id="cd05233">
    <property type="entry name" value="SDR_c"/>
    <property type="match status" value="1"/>
</dbReference>